<accession>A0A3D8TTV3</accession>
<sequence length="163" mass="18578">MVKLEYAEELVHEAFPAPLVESDTLDADSIFVSGVPFWQEQLFYQENGGVKPWELDRAKACRKLGKQMTALLENLDSVLRAHEKPDPALVRDALGLFLSVLFWSNGRPVMLSHLEEAVAELELKPLNCYDRLKYCLERGNTFLGFRGLNELMLEQRKLIAKQG</sequence>
<organism evidence="2 3">
    <name type="scientific">Listeria kieliensis</name>
    <dbReference type="NCBI Taxonomy" id="1621700"/>
    <lineage>
        <taxon>Bacteria</taxon>
        <taxon>Bacillati</taxon>
        <taxon>Bacillota</taxon>
        <taxon>Bacilli</taxon>
        <taxon>Bacillales</taxon>
        <taxon>Listeriaceae</taxon>
        <taxon>Listeria</taxon>
    </lineage>
</organism>
<evidence type="ECO:0000313" key="2">
    <source>
        <dbReference type="EMBL" id="RDX02423.1"/>
    </source>
</evidence>
<dbReference type="AlphaFoldDB" id="A0A3D8TTV3"/>
<dbReference type="Pfam" id="PF21747">
    <property type="entry name" value="YpoC"/>
    <property type="match status" value="1"/>
</dbReference>
<evidence type="ECO:0000313" key="3">
    <source>
        <dbReference type="Proteomes" id="UP000257055"/>
    </source>
</evidence>
<dbReference type="InterPro" id="IPR048427">
    <property type="entry name" value="YpoC"/>
</dbReference>
<dbReference type="EMBL" id="LARY01000001">
    <property type="protein sequence ID" value="RDX02423.1"/>
    <property type="molecule type" value="Genomic_DNA"/>
</dbReference>
<gene>
    <name evidence="2" type="ORF">UR08_02600</name>
</gene>
<dbReference type="Proteomes" id="UP000257055">
    <property type="component" value="Unassembled WGS sequence"/>
</dbReference>
<evidence type="ECO:0000259" key="1">
    <source>
        <dbReference type="Pfam" id="PF21747"/>
    </source>
</evidence>
<comment type="caution">
    <text evidence="2">The sequence shown here is derived from an EMBL/GenBank/DDBJ whole genome shotgun (WGS) entry which is preliminary data.</text>
</comment>
<dbReference type="RefSeq" id="WP_115752106.1">
    <property type="nucleotide sequence ID" value="NZ_LARY01000001.1"/>
</dbReference>
<keyword evidence="3" id="KW-1185">Reference proteome</keyword>
<reference evidence="3" key="1">
    <citation type="submission" date="2015-04" db="EMBL/GenBank/DDBJ databases">
        <authorList>
            <person name="Schardt J."/>
            <person name="Mueller-Herbst S."/>
            <person name="Scherer S."/>
            <person name="Huptas C."/>
        </authorList>
    </citation>
    <scope>NUCLEOTIDE SEQUENCE [LARGE SCALE GENOMIC DNA]</scope>
    <source>
        <strain evidence="3">Kiel-L1</strain>
    </source>
</reference>
<proteinExistence type="predicted"/>
<name>A0A3D8TTV3_9LIST</name>
<feature type="domain" description="YpoC-like" evidence="1">
    <location>
        <begin position="63"/>
        <end position="162"/>
    </location>
</feature>
<protein>
    <recommendedName>
        <fullName evidence="1">YpoC-like domain-containing protein</fullName>
    </recommendedName>
</protein>